<evidence type="ECO:0000259" key="6">
    <source>
        <dbReference type="PROSITE" id="PS50850"/>
    </source>
</evidence>
<dbReference type="RefSeq" id="WP_344809543.1">
    <property type="nucleotide sequence ID" value="NZ_BAABAB010000050.1"/>
</dbReference>
<organism evidence="7 8">
    <name type="scientific">Microlunatus ginsengisoli</name>
    <dbReference type="NCBI Taxonomy" id="363863"/>
    <lineage>
        <taxon>Bacteria</taxon>
        <taxon>Bacillati</taxon>
        <taxon>Actinomycetota</taxon>
        <taxon>Actinomycetes</taxon>
        <taxon>Propionibacteriales</taxon>
        <taxon>Propionibacteriaceae</taxon>
        <taxon>Microlunatus</taxon>
    </lineage>
</organism>
<dbReference type="PANTHER" id="PTHR23514">
    <property type="entry name" value="BYPASS OF STOP CODON PROTEIN 6"/>
    <property type="match status" value="1"/>
</dbReference>
<feature type="domain" description="Major facilitator superfamily (MFS) profile" evidence="6">
    <location>
        <begin position="19"/>
        <end position="395"/>
    </location>
</feature>
<sequence length="403" mass="40890">MTSTSTLAPTTDLTASLARTRAAVAVTVLFAVNGMILGGYGGTLPSIRDRVGIDATHIAIMLFCGSLAGIASMQIGGRLADSIGARKVSLAALPLLIAAAVTFSLATSFPIAVLGAVFIGLGNGAMDVAMNALGVQVEAARRKPIMSSFHAFWSLGSFVGAGSVLITATLFGLTGGSIVAPVMITLASIAAVVLVIAVRITPQAATVQHKVDGVRTKIPRIAWLLAIMALAFGLSEGTATDWSALHVTEVANVDSTTGSLGLVAVTGFMVIIRLLGDRLVARFGRRAVVRFGGACAAVGYLTVTLVSGLPFLLAGWALVGFGVGMIAPQVYASAGHIGGGRVLAVVVTFGYAAFLAGPAVVGFLVNHLGLHHAMIIPAVLCAGIVALAATMPRTDTDLAPSEH</sequence>
<feature type="transmembrane region" description="Helical" evidence="5">
    <location>
        <begin position="288"/>
        <end position="307"/>
    </location>
</feature>
<evidence type="ECO:0000256" key="5">
    <source>
        <dbReference type="SAM" id="Phobius"/>
    </source>
</evidence>
<dbReference type="PANTHER" id="PTHR23514:SF13">
    <property type="entry name" value="INNER MEMBRANE PROTEIN YBJJ"/>
    <property type="match status" value="1"/>
</dbReference>
<feature type="transmembrane region" description="Helical" evidence="5">
    <location>
        <begin position="259"/>
        <end position="276"/>
    </location>
</feature>
<keyword evidence="2 5" id="KW-0812">Transmembrane</keyword>
<gene>
    <name evidence="7" type="ORF">GCM10022236_48720</name>
</gene>
<feature type="transmembrane region" description="Helical" evidence="5">
    <location>
        <begin position="151"/>
        <end position="172"/>
    </location>
</feature>
<feature type="transmembrane region" description="Helical" evidence="5">
    <location>
        <begin position="221"/>
        <end position="239"/>
    </location>
</feature>
<comment type="subcellular location">
    <subcellularLocation>
        <location evidence="1">Cell membrane</location>
        <topology evidence="1">Multi-pass membrane protein</topology>
    </subcellularLocation>
</comment>
<protein>
    <submittedName>
        <fullName evidence="7">MFS transporter</fullName>
    </submittedName>
</protein>
<dbReference type="Pfam" id="PF07690">
    <property type="entry name" value="MFS_1"/>
    <property type="match status" value="1"/>
</dbReference>
<feature type="transmembrane region" description="Helical" evidence="5">
    <location>
        <begin position="370"/>
        <end position="389"/>
    </location>
</feature>
<evidence type="ECO:0000256" key="1">
    <source>
        <dbReference type="ARBA" id="ARBA00004651"/>
    </source>
</evidence>
<dbReference type="CDD" id="cd17393">
    <property type="entry name" value="MFS_MosC_like"/>
    <property type="match status" value="1"/>
</dbReference>
<feature type="transmembrane region" description="Helical" evidence="5">
    <location>
        <begin position="55"/>
        <end position="75"/>
    </location>
</feature>
<dbReference type="Gene3D" id="1.20.1250.20">
    <property type="entry name" value="MFS general substrate transporter like domains"/>
    <property type="match status" value="2"/>
</dbReference>
<evidence type="ECO:0000256" key="3">
    <source>
        <dbReference type="ARBA" id="ARBA00022989"/>
    </source>
</evidence>
<dbReference type="SUPFAM" id="SSF103473">
    <property type="entry name" value="MFS general substrate transporter"/>
    <property type="match status" value="1"/>
</dbReference>
<dbReference type="Proteomes" id="UP001501490">
    <property type="component" value="Unassembled WGS sequence"/>
</dbReference>
<feature type="transmembrane region" description="Helical" evidence="5">
    <location>
        <begin position="178"/>
        <end position="200"/>
    </location>
</feature>
<keyword evidence="4 5" id="KW-0472">Membrane</keyword>
<feature type="transmembrane region" description="Helical" evidence="5">
    <location>
        <begin position="95"/>
        <end position="121"/>
    </location>
</feature>
<comment type="caution">
    <text evidence="7">The sequence shown here is derived from an EMBL/GenBank/DDBJ whole genome shotgun (WGS) entry which is preliminary data.</text>
</comment>
<proteinExistence type="predicted"/>
<accession>A0ABP7ATM9</accession>
<feature type="transmembrane region" description="Helical" evidence="5">
    <location>
        <begin position="343"/>
        <end position="364"/>
    </location>
</feature>
<dbReference type="InterPro" id="IPR020846">
    <property type="entry name" value="MFS_dom"/>
</dbReference>
<dbReference type="PROSITE" id="PS50850">
    <property type="entry name" value="MFS"/>
    <property type="match status" value="1"/>
</dbReference>
<evidence type="ECO:0000256" key="2">
    <source>
        <dbReference type="ARBA" id="ARBA00022692"/>
    </source>
</evidence>
<name>A0ABP7ATM9_9ACTN</name>
<dbReference type="InterPro" id="IPR011701">
    <property type="entry name" value="MFS"/>
</dbReference>
<keyword evidence="8" id="KW-1185">Reference proteome</keyword>
<dbReference type="EMBL" id="BAABAB010000050">
    <property type="protein sequence ID" value="GAA3640341.1"/>
    <property type="molecule type" value="Genomic_DNA"/>
</dbReference>
<feature type="transmembrane region" description="Helical" evidence="5">
    <location>
        <begin position="22"/>
        <end position="43"/>
    </location>
</feature>
<feature type="transmembrane region" description="Helical" evidence="5">
    <location>
        <begin position="313"/>
        <end position="331"/>
    </location>
</feature>
<dbReference type="InterPro" id="IPR051788">
    <property type="entry name" value="MFS_Transporter"/>
</dbReference>
<evidence type="ECO:0000256" key="4">
    <source>
        <dbReference type="ARBA" id="ARBA00023136"/>
    </source>
</evidence>
<evidence type="ECO:0000313" key="8">
    <source>
        <dbReference type="Proteomes" id="UP001501490"/>
    </source>
</evidence>
<keyword evidence="3 5" id="KW-1133">Transmembrane helix</keyword>
<evidence type="ECO:0000313" key="7">
    <source>
        <dbReference type="EMBL" id="GAA3640341.1"/>
    </source>
</evidence>
<reference evidence="8" key="1">
    <citation type="journal article" date="2019" name="Int. J. Syst. Evol. Microbiol.">
        <title>The Global Catalogue of Microorganisms (GCM) 10K type strain sequencing project: providing services to taxonomists for standard genome sequencing and annotation.</title>
        <authorList>
            <consortium name="The Broad Institute Genomics Platform"/>
            <consortium name="The Broad Institute Genome Sequencing Center for Infectious Disease"/>
            <person name="Wu L."/>
            <person name="Ma J."/>
        </authorList>
    </citation>
    <scope>NUCLEOTIDE SEQUENCE [LARGE SCALE GENOMIC DNA]</scope>
    <source>
        <strain evidence="8">JCM 16929</strain>
    </source>
</reference>
<dbReference type="InterPro" id="IPR036259">
    <property type="entry name" value="MFS_trans_sf"/>
</dbReference>